<name>A0A8J6L874_MICOH</name>
<protein>
    <submittedName>
        <fullName evidence="2">Putative RNA binding protein fox-1-like protein 1 isoform X8</fullName>
    </submittedName>
</protein>
<feature type="compositionally biased region" description="Basic and acidic residues" evidence="1">
    <location>
        <begin position="10"/>
        <end position="33"/>
    </location>
</feature>
<evidence type="ECO:0000313" key="2">
    <source>
        <dbReference type="EMBL" id="KAH0518302.1"/>
    </source>
</evidence>
<reference evidence="2" key="1">
    <citation type="submission" date="2020-03" db="EMBL/GenBank/DDBJ databases">
        <title>Studies in the Genomics of Life Span.</title>
        <authorList>
            <person name="Glass D."/>
        </authorList>
    </citation>
    <scope>NUCLEOTIDE SEQUENCE</scope>
    <source>
        <strain evidence="2">LTLLF</strain>
        <tissue evidence="2">Muscle</tissue>
    </source>
</reference>
<dbReference type="EMBL" id="JAATJU010012434">
    <property type="protein sequence ID" value="KAH0518302.1"/>
    <property type="molecule type" value="Genomic_DNA"/>
</dbReference>
<dbReference type="AlphaFoldDB" id="A0A8J6L874"/>
<feature type="compositionally biased region" description="Basic and acidic residues" evidence="1">
    <location>
        <begin position="54"/>
        <end position="68"/>
    </location>
</feature>
<evidence type="ECO:0000256" key="1">
    <source>
        <dbReference type="SAM" id="MobiDB-lite"/>
    </source>
</evidence>
<gene>
    <name evidence="2" type="ORF">LTLLF_116635</name>
</gene>
<feature type="region of interest" description="Disordered" evidence="1">
    <location>
        <begin position="1"/>
        <end position="71"/>
    </location>
</feature>
<comment type="caution">
    <text evidence="2">The sequence shown here is derived from an EMBL/GenBank/DDBJ whole genome shotgun (WGS) entry which is preliminary data.</text>
</comment>
<organism evidence="2 3">
    <name type="scientific">Microtus ochrogaster</name>
    <name type="common">Prairie vole</name>
    <dbReference type="NCBI Taxonomy" id="79684"/>
    <lineage>
        <taxon>Eukaryota</taxon>
        <taxon>Metazoa</taxon>
        <taxon>Chordata</taxon>
        <taxon>Craniata</taxon>
        <taxon>Vertebrata</taxon>
        <taxon>Euteleostomi</taxon>
        <taxon>Mammalia</taxon>
        <taxon>Eutheria</taxon>
        <taxon>Euarchontoglires</taxon>
        <taxon>Glires</taxon>
        <taxon>Rodentia</taxon>
        <taxon>Myomorpha</taxon>
        <taxon>Muroidea</taxon>
        <taxon>Cricetidae</taxon>
        <taxon>Arvicolinae</taxon>
        <taxon>Microtus</taxon>
    </lineage>
</organism>
<dbReference type="Proteomes" id="UP000710432">
    <property type="component" value="Unassembled WGS sequence"/>
</dbReference>
<sequence>MASPPSSPEDVGKLREGKEGRQRREDDAPEQKRLRLGLRAGSEPQDGATAPLPARDELATHTGGEDRGVSNLGVAGTWVRAVVVQGCLAIAW</sequence>
<proteinExistence type="predicted"/>
<accession>A0A8J6L874</accession>
<evidence type="ECO:0000313" key="3">
    <source>
        <dbReference type="Proteomes" id="UP000710432"/>
    </source>
</evidence>